<keyword evidence="5 9" id="KW-0949">S-adenosyl-L-methionine</keyword>
<dbReference type="NCBIfam" id="TIGR00508">
    <property type="entry name" value="bioA"/>
    <property type="match status" value="1"/>
</dbReference>
<evidence type="ECO:0000313" key="10">
    <source>
        <dbReference type="EMBL" id="QSR87074.1"/>
    </source>
</evidence>
<dbReference type="InterPro" id="IPR015424">
    <property type="entry name" value="PyrdxlP-dep_Trfase"/>
</dbReference>
<dbReference type="GO" id="GO:0004015">
    <property type="term" value="F:adenosylmethionine-8-amino-7-oxononanoate transaminase activity"/>
    <property type="evidence" value="ECO:0007669"/>
    <property type="project" value="UniProtKB-EC"/>
</dbReference>
<dbReference type="InterPro" id="IPR049704">
    <property type="entry name" value="Aminotrans_3_PPA_site"/>
</dbReference>
<evidence type="ECO:0000256" key="6">
    <source>
        <dbReference type="ARBA" id="ARBA00022756"/>
    </source>
</evidence>
<protein>
    <recommendedName>
        <fullName evidence="9">Adenosylmethionine-8-amino-7-oxononanoate aminotransferase</fullName>
        <ecNumber evidence="9">2.6.1.62</ecNumber>
    </recommendedName>
    <alternativeName>
        <fullName evidence="9">7,8-diamino-pelargonic acid aminotransferase</fullName>
        <shortName evidence="9">DAPA AT</shortName>
        <shortName evidence="9">DAPA aminotransferase</shortName>
    </alternativeName>
    <alternativeName>
        <fullName evidence="9">7,8-diaminononanoate synthase</fullName>
        <shortName evidence="9">DANS</shortName>
    </alternativeName>
    <alternativeName>
        <fullName evidence="9">Diaminopelargonic acid synthase</fullName>
    </alternativeName>
</protein>
<dbReference type="PANTHER" id="PTHR42684:SF3">
    <property type="entry name" value="ADENOSYLMETHIONINE-8-AMINO-7-OXONONANOATE AMINOTRANSFERASE"/>
    <property type="match status" value="1"/>
</dbReference>
<keyword evidence="7 9" id="KW-0663">Pyridoxal phosphate</keyword>
<comment type="subcellular location">
    <subcellularLocation>
        <location evidence="9">Cytoplasm</location>
    </subcellularLocation>
</comment>
<comment type="function">
    <text evidence="9">Catalyzes the transfer of the alpha-amino group from S-adenosyl-L-methionine (SAM) to 7-keto-8-aminopelargonic acid (KAPA) to form 7,8-diaminopelargonic acid (DAPA). It is the only aminotransferase known to utilize SAM as an amino donor.</text>
</comment>
<keyword evidence="11" id="KW-1185">Reference proteome</keyword>
<proteinExistence type="inferred from homology"/>
<comment type="cofactor">
    <cofactor evidence="1 9">
        <name>pyridoxal 5'-phosphate</name>
        <dbReference type="ChEBI" id="CHEBI:597326"/>
    </cofactor>
</comment>
<sequence>MLRDDSLYFFMTQLINRLDRQYLWHPFTPYDKWFDPSYEPLVLERAEGCYLYDASKKKYWDGNSSIWTTTHGHRHPRLIKAIVNCLEQLDHVSFLGNTHSWAVNLGQTLVSMVSKGYPVNYRVFFSDNGSTAVEAAIKIAWQALQQRKERQRNLILCLKGGYHGDTVGAMSVSSIPFQSRFKDLLFNTLPVAAPSCFHCPWNRSLRERGWDARLTRKCSWECLEELKKTLDKNKHRLAAMIMEPRIQGASGMWMHPEGYIKEAFQLVKQSGAFFIVDEVFTGMGRAGERIAASLKENVFADIICFAKGLSGGTLPIAATLVREEIFESFKGGYTEAFLHGHSYTANPLACAAADENLKIFEEENTFHRIAILSQHLRSYAQVFWNHPLVGDVRVEGAVLAVEILRNKRNFKCDPSFDIGWMVSERAKAYGLVTRPIKDVLIVVPPYCSSREDIEGMISALYQALNDILPPKKYSSSSLP</sequence>
<dbReference type="InterPro" id="IPR015422">
    <property type="entry name" value="PyrdxlP-dep_Trfase_small"/>
</dbReference>
<comment type="similarity">
    <text evidence="9">Belongs to the class-III pyridoxal-phosphate-dependent aminotransferase family. BioA subfamily.</text>
</comment>
<dbReference type="PROSITE" id="PS00600">
    <property type="entry name" value="AA_TRANSFER_CLASS_3"/>
    <property type="match status" value="1"/>
</dbReference>
<feature type="binding site" evidence="9">
    <location>
        <position position="434"/>
    </location>
    <ligand>
        <name>substrate</name>
    </ligand>
</feature>
<dbReference type="Proteomes" id="UP000663088">
    <property type="component" value="Chromosome"/>
</dbReference>
<dbReference type="HAMAP" id="MF_00834">
    <property type="entry name" value="BioA"/>
    <property type="match status" value="1"/>
</dbReference>
<evidence type="ECO:0000256" key="4">
    <source>
        <dbReference type="ARBA" id="ARBA00022679"/>
    </source>
</evidence>
<keyword evidence="9" id="KW-0963">Cytoplasm</keyword>
<dbReference type="InterPro" id="IPR005815">
    <property type="entry name" value="BioA"/>
</dbReference>
<evidence type="ECO:0000313" key="11">
    <source>
        <dbReference type="Proteomes" id="UP000663088"/>
    </source>
</evidence>
<dbReference type="CDD" id="cd00610">
    <property type="entry name" value="OAT_like"/>
    <property type="match status" value="1"/>
</dbReference>
<comment type="caution">
    <text evidence="9">Lacks conserved residue(s) required for the propagation of feature annotation.</text>
</comment>
<reference evidence="10 11" key="1">
    <citation type="submission" date="2020-12" db="EMBL/GenBank/DDBJ databases">
        <authorList>
            <person name="Awala S.I."/>
            <person name="Gwak J.-H."/>
            <person name="Kim S.-J."/>
            <person name="Rhee S.-K."/>
        </authorList>
    </citation>
    <scope>NUCLEOTIDE SEQUENCE [LARGE SCALE GENOMIC DNA]</scope>
    <source>
        <strain evidence="10 11">IT5</strain>
    </source>
</reference>
<dbReference type="Gene3D" id="3.40.640.10">
    <property type="entry name" value="Type I PLP-dependent aspartate aminotransferase-like (Major domain)"/>
    <property type="match status" value="1"/>
</dbReference>
<keyword evidence="3 9" id="KW-0032">Aminotransferase</keyword>
<evidence type="ECO:0000256" key="2">
    <source>
        <dbReference type="ARBA" id="ARBA00005063"/>
    </source>
</evidence>
<feature type="binding site" evidence="9">
    <location>
        <begin position="129"/>
        <end position="130"/>
    </location>
    <ligand>
        <name>pyridoxal 5'-phosphate</name>
        <dbReference type="ChEBI" id="CHEBI:597326"/>
    </ligand>
</feature>
<name>A0ABX7PWH1_9BACT</name>
<dbReference type="SUPFAM" id="SSF53383">
    <property type="entry name" value="PLP-dependent transferases"/>
    <property type="match status" value="1"/>
</dbReference>
<evidence type="ECO:0000256" key="5">
    <source>
        <dbReference type="ARBA" id="ARBA00022691"/>
    </source>
</evidence>
<comment type="catalytic activity">
    <reaction evidence="8 9">
        <text>(8S)-8-amino-7-oxononanoate + S-adenosyl-L-methionine = S-adenosyl-4-methylsulfanyl-2-oxobutanoate + (7R,8S)-7,8-diammoniononanoate</text>
        <dbReference type="Rhea" id="RHEA:16861"/>
        <dbReference type="ChEBI" id="CHEBI:16490"/>
        <dbReference type="ChEBI" id="CHEBI:59789"/>
        <dbReference type="ChEBI" id="CHEBI:149468"/>
        <dbReference type="ChEBI" id="CHEBI:149469"/>
        <dbReference type="EC" id="2.6.1.62"/>
    </reaction>
</comment>
<feature type="binding site" evidence="9">
    <location>
        <position position="307"/>
    </location>
    <ligand>
        <name>substrate</name>
    </ligand>
</feature>
<organism evidence="10 11">
    <name type="scientific">Candidatus Methylacidiphilum infernorum</name>
    <dbReference type="NCBI Taxonomy" id="511746"/>
    <lineage>
        <taxon>Bacteria</taxon>
        <taxon>Pseudomonadati</taxon>
        <taxon>Verrucomicrobiota</taxon>
        <taxon>Methylacidiphilae</taxon>
        <taxon>Methylacidiphilales</taxon>
        <taxon>Methylacidiphilaceae</taxon>
        <taxon>Methylacidiphilum (ex Ratnadevi et al. 2023)</taxon>
    </lineage>
</organism>
<comment type="pathway">
    <text evidence="2 9">Cofactor biosynthesis; biotin biosynthesis; 7,8-diaminononanoate from 8-amino-7-oxononanoate (SAM route): step 1/1.</text>
</comment>
<keyword evidence="4 9" id="KW-0808">Transferase</keyword>
<dbReference type="PANTHER" id="PTHR42684">
    <property type="entry name" value="ADENOSYLMETHIONINE-8-AMINO-7-OXONONANOATE AMINOTRANSFERASE"/>
    <property type="match status" value="1"/>
</dbReference>
<dbReference type="EC" id="2.6.1.62" evidence="9"/>
<accession>A0ABX7PWH1</accession>
<evidence type="ECO:0000256" key="7">
    <source>
        <dbReference type="ARBA" id="ARBA00022898"/>
    </source>
</evidence>
<dbReference type="EMBL" id="CP065956">
    <property type="protein sequence ID" value="QSR87074.1"/>
    <property type="molecule type" value="Genomic_DNA"/>
</dbReference>
<keyword evidence="6 9" id="KW-0093">Biotin biosynthesis</keyword>
<evidence type="ECO:0000256" key="1">
    <source>
        <dbReference type="ARBA" id="ARBA00001933"/>
    </source>
</evidence>
<feature type="binding site" evidence="9">
    <location>
        <position position="277"/>
    </location>
    <ligand>
        <name>pyridoxal 5'-phosphate</name>
        <dbReference type="ChEBI" id="CHEBI:597326"/>
    </ligand>
</feature>
<dbReference type="InterPro" id="IPR015421">
    <property type="entry name" value="PyrdxlP-dep_Trfase_major"/>
</dbReference>
<dbReference type="InterPro" id="IPR005814">
    <property type="entry name" value="Aminotrans_3"/>
</dbReference>
<feature type="binding site" evidence="9">
    <location>
        <begin position="341"/>
        <end position="342"/>
    </location>
    <ligand>
        <name>pyridoxal 5'-phosphate</name>
        <dbReference type="ChEBI" id="CHEBI:597326"/>
    </ligand>
</feature>
<dbReference type="Pfam" id="PF00202">
    <property type="entry name" value="Aminotran_3"/>
    <property type="match status" value="1"/>
</dbReference>
<evidence type="ECO:0000256" key="8">
    <source>
        <dbReference type="ARBA" id="ARBA00048449"/>
    </source>
</evidence>
<feature type="modified residue" description="N6-(pyridoxal phosphate)lysine" evidence="9">
    <location>
        <position position="307"/>
    </location>
</feature>
<feature type="binding site" evidence="9">
    <location>
        <position position="162"/>
    </location>
    <ligand>
        <name>substrate</name>
    </ligand>
</feature>
<gene>
    <name evidence="9 10" type="primary">bioA</name>
    <name evidence="10" type="ORF">EM20IM_01560</name>
</gene>
<feature type="site" description="Participates in the substrate recognition with KAPA and in a stacking interaction with the adenine ring of SAM" evidence="9">
    <location>
        <position position="27"/>
    </location>
</feature>
<dbReference type="Gene3D" id="3.90.1150.10">
    <property type="entry name" value="Aspartate Aminotransferase, domain 1"/>
    <property type="match status" value="1"/>
</dbReference>
<feature type="binding site" evidence="9">
    <location>
        <position position="340"/>
    </location>
    <ligand>
        <name>substrate</name>
    </ligand>
</feature>
<evidence type="ECO:0000256" key="9">
    <source>
        <dbReference type="HAMAP-Rule" id="MF_00834"/>
    </source>
</evidence>
<comment type="subunit">
    <text evidence="9">Homodimer.</text>
</comment>
<evidence type="ECO:0000256" key="3">
    <source>
        <dbReference type="ARBA" id="ARBA00022576"/>
    </source>
</evidence>